<name>A0A512M8L9_9BACT</name>
<reference evidence="1 2" key="1">
    <citation type="submission" date="2019-07" db="EMBL/GenBank/DDBJ databases">
        <title>Whole genome shotgun sequence of Brevifollis gellanilyticus NBRC 108608.</title>
        <authorList>
            <person name="Hosoyama A."/>
            <person name="Uohara A."/>
            <person name="Ohji S."/>
            <person name="Ichikawa N."/>
        </authorList>
    </citation>
    <scope>NUCLEOTIDE SEQUENCE [LARGE SCALE GENOMIC DNA]</scope>
    <source>
        <strain evidence="1 2">NBRC 108608</strain>
    </source>
</reference>
<sequence length="94" mass="10687">MGAPVPPGHCVDDALPSGQQVVLAYTENPHPVEMHYDELTEQWVDRSGRKALGVRFWKTKAQFQRDLGEVADNIIRPKLKPHLKQQSWDQKAEA</sequence>
<protein>
    <submittedName>
        <fullName evidence="1">Uncharacterized protein</fullName>
    </submittedName>
</protein>
<dbReference type="EMBL" id="BKAG01000014">
    <property type="protein sequence ID" value="GEP43086.1"/>
    <property type="molecule type" value="Genomic_DNA"/>
</dbReference>
<accession>A0A512M8L9</accession>
<evidence type="ECO:0000313" key="2">
    <source>
        <dbReference type="Proteomes" id="UP000321577"/>
    </source>
</evidence>
<evidence type="ECO:0000313" key="1">
    <source>
        <dbReference type="EMBL" id="GEP43086.1"/>
    </source>
</evidence>
<comment type="caution">
    <text evidence="1">The sequence shown here is derived from an EMBL/GenBank/DDBJ whole genome shotgun (WGS) entry which is preliminary data.</text>
</comment>
<organism evidence="1 2">
    <name type="scientific">Brevifollis gellanilyticus</name>
    <dbReference type="NCBI Taxonomy" id="748831"/>
    <lineage>
        <taxon>Bacteria</taxon>
        <taxon>Pseudomonadati</taxon>
        <taxon>Verrucomicrobiota</taxon>
        <taxon>Verrucomicrobiia</taxon>
        <taxon>Verrucomicrobiales</taxon>
        <taxon>Verrucomicrobiaceae</taxon>
    </lineage>
</organism>
<gene>
    <name evidence="1" type="ORF">BGE01nite_23770</name>
</gene>
<keyword evidence="2" id="KW-1185">Reference proteome</keyword>
<dbReference type="Proteomes" id="UP000321577">
    <property type="component" value="Unassembled WGS sequence"/>
</dbReference>
<proteinExistence type="predicted"/>
<dbReference type="AlphaFoldDB" id="A0A512M8L9"/>